<name>G9XFC0_9FIRM</name>
<proteinExistence type="predicted"/>
<evidence type="ECO:0000313" key="2">
    <source>
        <dbReference type="Proteomes" id="UP000003379"/>
    </source>
</evidence>
<sequence>MQGTKLNLIKKLISLQINFHKNIKNSNNIVSLSNKIITFLK</sequence>
<comment type="caution">
    <text evidence="1">The sequence shown here is derived from an EMBL/GenBank/DDBJ whole genome shotgun (WGS) entry which is preliminary data.</text>
</comment>
<dbReference type="HOGENOM" id="CLU_3274160_0_0_9"/>
<dbReference type="AlphaFoldDB" id="G9XFC0"/>
<dbReference type="EMBL" id="AFZG01000068">
    <property type="protein sequence ID" value="EHL17155.1"/>
    <property type="molecule type" value="Genomic_DNA"/>
</dbReference>
<organism evidence="1 2">
    <name type="scientific">Peptoanaerobacter stomatis</name>
    <dbReference type="NCBI Taxonomy" id="796937"/>
    <lineage>
        <taxon>Bacteria</taxon>
        <taxon>Bacillati</taxon>
        <taxon>Bacillota</taxon>
        <taxon>Clostridia</taxon>
        <taxon>Peptostreptococcales</taxon>
        <taxon>Filifactoraceae</taxon>
        <taxon>Peptoanaerobacter</taxon>
    </lineage>
</organism>
<reference evidence="1 2" key="1">
    <citation type="submission" date="2011-08" db="EMBL/GenBank/DDBJ databases">
        <title>The Genome Sequence of Eubacteriaceae bacterium CM5.</title>
        <authorList>
            <consortium name="The Broad Institute Genome Sequencing Platform"/>
            <person name="Earl A."/>
            <person name="Ward D."/>
            <person name="Feldgarden M."/>
            <person name="Gevers D."/>
            <person name="Sizova M."/>
            <person name="Hazen A."/>
            <person name="Epstein S."/>
            <person name="Young S.K."/>
            <person name="Zeng Q."/>
            <person name="Gargeya S."/>
            <person name="Fitzgerald M."/>
            <person name="Haas B."/>
            <person name="Abouelleil A."/>
            <person name="Alvarado L."/>
            <person name="Arachchi H.M."/>
            <person name="Berlin A."/>
            <person name="Brown A."/>
            <person name="Chapman S.B."/>
            <person name="Chen Z."/>
            <person name="Dunbar C."/>
            <person name="Freedman E."/>
            <person name="Gearin G."/>
            <person name="Gellesch M."/>
            <person name="Goldberg J."/>
            <person name="Griggs A."/>
            <person name="Gujja S."/>
            <person name="Heiman D."/>
            <person name="Howarth C."/>
            <person name="Larson L."/>
            <person name="Lui A."/>
            <person name="MacDonald P.J.P."/>
            <person name="Montmayeur A."/>
            <person name="Murphy C."/>
            <person name="Neiman D."/>
            <person name="Pearson M."/>
            <person name="Priest M."/>
            <person name="Roberts A."/>
            <person name="Saif S."/>
            <person name="Shea T."/>
            <person name="Shenoy N."/>
            <person name="Sisk P."/>
            <person name="Stolte C."/>
            <person name="Sykes S."/>
            <person name="Wortman J."/>
            <person name="Nusbaum C."/>
            <person name="Birren B."/>
        </authorList>
    </citation>
    <scope>NUCLEOTIDE SEQUENCE [LARGE SCALE GENOMIC DNA]</scope>
    <source>
        <strain evidence="1 2">CM5</strain>
    </source>
</reference>
<dbReference type="Proteomes" id="UP000003379">
    <property type="component" value="Unassembled WGS sequence"/>
</dbReference>
<gene>
    <name evidence="1" type="ORF">HMPREF9628_02240</name>
</gene>
<evidence type="ECO:0000313" key="1">
    <source>
        <dbReference type="EMBL" id="EHL17155.1"/>
    </source>
</evidence>
<protein>
    <submittedName>
        <fullName evidence="1">Uncharacterized protein</fullName>
    </submittedName>
</protein>
<accession>G9XFC0</accession>